<dbReference type="SUPFAM" id="SSF49464">
    <property type="entry name" value="Carboxypeptidase regulatory domain-like"/>
    <property type="match status" value="1"/>
</dbReference>
<keyword evidence="2 8" id="KW-0813">Transport</keyword>
<evidence type="ECO:0000256" key="6">
    <source>
        <dbReference type="ARBA" id="ARBA00023136"/>
    </source>
</evidence>
<evidence type="ECO:0000256" key="8">
    <source>
        <dbReference type="PROSITE-ProRule" id="PRU01360"/>
    </source>
</evidence>
<feature type="domain" description="TonB-dependent receptor-like beta-barrel" evidence="11">
    <location>
        <begin position="387"/>
        <end position="843"/>
    </location>
</feature>
<dbReference type="InterPro" id="IPR039426">
    <property type="entry name" value="TonB-dep_rcpt-like"/>
</dbReference>
<organism evidence="13 14">
    <name type="scientific">Mucilaginibacter jinjuensis</name>
    <dbReference type="NCBI Taxonomy" id="1176721"/>
    <lineage>
        <taxon>Bacteria</taxon>
        <taxon>Pseudomonadati</taxon>
        <taxon>Bacteroidota</taxon>
        <taxon>Sphingobacteriia</taxon>
        <taxon>Sphingobacteriales</taxon>
        <taxon>Sphingobacteriaceae</taxon>
        <taxon>Mucilaginibacter</taxon>
    </lineage>
</organism>
<keyword evidence="14" id="KW-1185">Reference proteome</keyword>
<dbReference type="PROSITE" id="PS52016">
    <property type="entry name" value="TONB_DEPENDENT_REC_3"/>
    <property type="match status" value="1"/>
</dbReference>
<dbReference type="Gene3D" id="2.60.40.1120">
    <property type="entry name" value="Carboxypeptidase-like, regulatory domain"/>
    <property type="match status" value="1"/>
</dbReference>
<keyword evidence="6 8" id="KW-0472">Membrane</keyword>
<gene>
    <name evidence="13" type="ORF">PQO05_24625</name>
</gene>
<dbReference type="Pfam" id="PF13715">
    <property type="entry name" value="CarbopepD_reg_2"/>
    <property type="match status" value="1"/>
</dbReference>
<keyword evidence="4 8" id="KW-0812">Transmembrane</keyword>
<keyword evidence="13" id="KW-0675">Receptor</keyword>
<evidence type="ECO:0000256" key="3">
    <source>
        <dbReference type="ARBA" id="ARBA00022452"/>
    </source>
</evidence>
<keyword evidence="10" id="KW-0732">Signal</keyword>
<dbReference type="Gene3D" id="2.170.130.10">
    <property type="entry name" value="TonB-dependent receptor, plug domain"/>
    <property type="match status" value="1"/>
</dbReference>
<dbReference type="Proteomes" id="UP001216139">
    <property type="component" value="Chromosome"/>
</dbReference>
<dbReference type="Pfam" id="PF07715">
    <property type="entry name" value="Plug"/>
    <property type="match status" value="1"/>
</dbReference>
<evidence type="ECO:0000256" key="10">
    <source>
        <dbReference type="SAM" id="SignalP"/>
    </source>
</evidence>
<evidence type="ECO:0000259" key="12">
    <source>
        <dbReference type="Pfam" id="PF07715"/>
    </source>
</evidence>
<keyword evidence="5 9" id="KW-0798">TonB box</keyword>
<evidence type="ECO:0000313" key="14">
    <source>
        <dbReference type="Proteomes" id="UP001216139"/>
    </source>
</evidence>
<reference evidence="13 14" key="1">
    <citation type="submission" date="2023-02" db="EMBL/GenBank/DDBJ databases">
        <title>Genome sequence of Mucilaginibacter jinjuensis strain KACC 16571.</title>
        <authorList>
            <person name="Kim S."/>
            <person name="Heo J."/>
            <person name="Kwon S.-W."/>
        </authorList>
    </citation>
    <scope>NUCLEOTIDE SEQUENCE [LARGE SCALE GENOMIC DNA]</scope>
    <source>
        <strain evidence="13 14">KACC 16571</strain>
    </source>
</reference>
<dbReference type="Pfam" id="PF00593">
    <property type="entry name" value="TonB_dep_Rec_b-barrel"/>
    <property type="match status" value="1"/>
</dbReference>
<name>A0ABY7T8C0_9SPHI</name>
<proteinExistence type="inferred from homology"/>
<evidence type="ECO:0000256" key="9">
    <source>
        <dbReference type="RuleBase" id="RU003357"/>
    </source>
</evidence>
<dbReference type="Gene3D" id="2.40.170.20">
    <property type="entry name" value="TonB-dependent receptor, beta-barrel domain"/>
    <property type="match status" value="1"/>
</dbReference>
<dbReference type="SUPFAM" id="SSF56935">
    <property type="entry name" value="Porins"/>
    <property type="match status" value="1"/>
</dbReference>
<dbReference type="InterPro" id="IPR023996">
    <property type="entry name" value="TonB-dep_OMP_SusC/RagA"/>
</dbReference>
<evidence type="ECO:0000256" key="1">
    <source>
        <dbReference type="ARBA" id="ARBA00004571"/>
    </source>
</evidence>
<feature type="signal peptide" evidence="10">
    <location>
        <begin position="1"/>
        <end position="20"/>
    </location>
</feature>
<comment type="similarity">
    <text evidence="8 9">Belongs to the TonB-dependent receptor family.</text>
</comment>
<dbReference type="InterPro" id="IPR008969">
    <property type="entry name" value="CarboxyPept-like_regulatory"/>
</dbReference>
<protein>
    <submittedName>
        <fullName evidence="13">TonB-dependent receptor</fullName>
    </submittedName>
</protein>
<comment type="subcellular location">
    <subcellularLocation>
        <location evidence="1 8">Cell outer membrane</location>
        <topology evidence="1 8">Multi-pass membrane protein</topology>
    </subcellularLocation>
</comment>
<evidence type="ECO:0000256" key="4">
    <source>
        <dbReference type="ARBA" id="ARBA00022692"/>
    </source>
</evidence>
<evidence type="ECO:0000256" key="2">
    <source>
        <dbReference type="ARBA" id="ARBA00022448"/>
    </source>
</evidence>
<dbReference type="EMBL" id="CP117167">
    <property type="protein sequence ID" value="WCT11922.1"/>
    <property type="molecule type" value="Genomic_DNA"/>
</dbReference>
<evidence type="ECO:0000256" key="5">
    <source>
        <dbReference type="ARBA" id="ARBA00023077"/>
    </source>
</evidence>
<dbReference type="NCBIfam" id="TIGR04056">
    <property type="entry name" value="OMP_RagA_SusC"/>
    <property type="match status" value="1"/>
</dbReference>
<evidence type="ECO:0000313" key="13">
    <source>
        <dbReference type="EMBL" id="WCT11922.1"/>
    </source>
</evidence>
<keyword evidence="7 8" id="KW-0998">Cell outer membrane</keyword>
<keyword evidence="3 8" id="KW-1134">Transmembrane beta strand</keyword>
<dbReference type="InterPro" id="IPR023997">
    <property type="entry name" value="TonB-dep_OMP_SusC/RagA_CS"/>
</dbReference>
<dbReference type="InterPro" id="IPR012910">
    <property type="entry name" value="Plug_dom"/>
</dbReference>
<feature type="domain" description="TonB-dependent receptor plug" evidence="12">
    <location>
        <begin position="116"/>
        <end position="223"/>
    </location>
</feature>
<dbReference type="InterPro" id="IPR036942">
    <property type="entry name" value="Beta-barrel_TonB_sf"/>
</dbReference>
<evidence type="ECO:0000256" key="7">
    <source>
        <dbReference type="ARBA" id="ARBA00023237"/>
    </source>
</evidence>
<dbReference type="InterPro" id="IPR037066">
    <property type="entry name" value="Plug_dom_sf"/>
</dbReference>
<dbReference type="InterPro" id="IPR000531">
    <property type="entry name" value="Beta-barrel_TonB"/>
</dbReference>
<sequence length="1080" mass="117337">MTKTLLHICLLLILSVPAWAQNRQITGQVFDNDTNDPIIGASVIIKGTAQGGQTDVHGGFKLSIPSNGNTVLIIRYLGYKTEEVTVGDKTTLSVKLSSNSQQLNEVVAVGFATVKRRDLTGAVSSVTAKQLKDIPVASAGQALAGRLAGVQITQSEGSPDADIRIRVRGGGSITQDNSPLYIIDGVQVENGLNNIAPQDIESIDVLKDAASTAIYGARGANGVVIITTKGGHEQRTTVSYNGYVGVSNLAKELKVMSPYDFVVYQYERNRFSPSSDSTTYIKDYGRSFDSLSRYKNVPAVDWQKEALGRSALQQQHNVSITGGTKTTQFNISFTNDQHQGTVLNSNYTRNLINFRFDHTASDHFRVGFNARYSAQDVDGAGTSNSGSSPYNNLRNSVKYRPFSVPGVPDDSIDPAYFDETNQAGNNIGVINPVANSNAQYRKNYQNVLDLNGYANYTFNKYFAFKTTLGVDINTQKQNAFDDAITFNARINGGGQPMAGTVNSSTNTLDVSNVLTFNNAAANSKHHDINVILGNEFYNLHTESTSNQFKLFPIGIDPVTALNQLNLGTIIPTYPLQTYATSHLLSFFGRANYAYDKKYLASFTLRADGSSKFAPGRQWGYFPSGSFAWKLSDENFMKDFRALTNIKVRLSYGTSGNNRIADYLYQPAFNANALYGLNESTTSIGFSPAYLFNPLLKWETTVSKNLGLDFGILKDRIQISLDAYNNITKNLLINVPVPTSSGYATQLQNVGKTGNKGVEAQINATIIQKKNFSWSANFNISYNSNKVLALAPGQTSYLQNSGWGVSGQPADFIVKVGSPVGSVYGYQSDGFYKTSDFNYNAATQTYTLKAGVADPSKVIGTAQPGLIKYKDLNGDGVITDADKTILGTTNPQITGGLNQSFTFWNFDMSVFVNFQAKAKVLNANEIEFTNGYTSNTNLLAQETSRWKTIDANGNQVEKVANGVVTGAAPGVLDALNANAKYPIPVTGSAAFYPTSSAVENAAFLRINNITLGYSFRGAFLTRLKISRLRVYATGNNLGIITSYSGYDPDVNTRRGTPVTPGVDYAAYPRSRSYLFGVNLTL</sequence>
<accession>A0ABY7T8C0</accession>
<feature type="chain" id="PRO_5046526589" evidence="10">
    <location>
        <begin position="21"/>
        <end position="1080"/>
    </location>
</feature>
<dbReference type="NCBIfam" id="TIGR04057">
    <property type="entry name" value="SusC_RagA_signa"/>
    <property type="match status" value="1"/>
</dbReference>
<dbReference type="RefSeq" id="WP_273630124.1">
    <property type="nucleotide sequence ID" value="NZ_CP117167.1"/>
</dbReference>
<evidence type="ECO:0000259" key="11">
    <source>
        <dbReference type="Pfam" id="PF00593"/>
    </source>
</evidence>